<dbReference type="PROSITE" id="PS50075">
    <property type="entry name" value="CARRIER"/>
    <property type="match status" value="1"/>
</dbReference>
<reference evidence="2 3" key="1">
    <citation type="journal article" date="2018" name="Int. J. Syst. Evol. Microbiol.">
        <title>Whole-genome-based revisit of Photorhabdus phylogeny: proposal for the elevation of most Photorhabdus subspecies to the species level and description of one novel species Photorhabdus bodei sp. nov., and one novel subspecies Photorhabdus laumondii subsp. clarkei subsp. nov.</title>
        <authorList>
            <person name="Machado R.A.R."/>
            <person name="Wuthrich D."/>
            <person name="Kuhnert P."/>
            <person name="Arce C.C.M."/>
            <person name="Thonen L."/>
            <person name="Ruiz C."/>
            <person name="Zhang X."/>
            <person name="Robert C.A.M."/>
            <person name="Karimi J."/>
            <person name="Kamali S."/>
            <person name="Ma J."/>
            <person name="Bruggmann R."/>
            <person name="Erb M."/>
        </authorList>
    </citation>
    <scope>NUCLEOTIDE SEQUENCE [LARGE SCALE GENOMIC DNA]</scope>
    <source>
        <strain evidence="2 3">LJ24-63</strain>
    </source>
</reference>
<dbReference type="PANTHER" id="PTHR45527">
    <property type="entry name" value="NONRIBOSOMAL PEPTIDE SYNTHETASE"/>
    <property type="match status" value="1"/>
</dbReference>
<dbReference type="GO" id="GO:0005737">
    <property type="term" value="C:cytoplasm"/>
    <property type="evidence" value="ECO:0007669"/>
    <property type="project" value="TreeGrafter"/>
</dbReference>
<dbReference type="GO" id="GO:0044550">
    <property type="term" value="P:secondary metabolite biosynthetic process"/>
    <property type="evidence" value="ECO:0007669"/>
    <property type="project" value="TreeGrafter"/>
</dbReference>
<dbReference type="Pfam" id="PF00550">
    <property type="entry name" value="PP-binding"/>
    <property type="match status" value="1"/>
</dbReference>
<dbReference type="RefSeq" id="WP_112896336.1">
    <property type="nucleotide sequence ID" value="NZ_CAWNYH010000040.1"/>
</dbReference>
<comment type="caution">
    <text evidence="2">The sequence shown here is derived from an EMBL/GenBank/DDBJ whole genome shotgun (WGS) entry which is preliminary data.</text>
</comment>
<dbReference type="Gene3D" id="3.30.559.10">
    <property type="entry name" value="Chloramphenicol acetyltransferase-like domain"/>
    <property type="match status" value="2"/>
</dbReference>
<evidence type="ECO:0000259" key="1">
    <source>
        <dbReference type="PROSITE" id="PS50075"/>
    </source>
</evidence>
<dbReference type="Gene3D" id="1.10.1200.10">
    <property type="entry name" value="ACP-like"/>
    <property type="match status" value="1"/>
</dbReference>
<dbReference type="InterPro" id="IPR036736">
    <property type="entry name" value="ACP-like_sf"/>
</dbReference>
<dbReference type="Pfam" id="PF00668">
    <property type="entry name" value="Condensation"/>
    <property type="match status" value="2"/>
</dbReference>
<dbReference type="SUPFAM" id="SSF47336">
    <property type="entry name" value="ACP-like"/>
    <property type="match status" value="1"/>
</dbReference>
<dbReference type="InterPro" id="IPR001242">
    <property type="entry name" value="Condensation_dom"/>
</dbReference>
<dbReference type="InterPro" id="IPR009081">
    <property type="entry name" value="PP-bd_ACP"/>
</dbReference>
<organism evidence="2 3">
    <name type="scientific">Photorhabdus bodei</name>
    <dbReference type="NCBI Taxonomy" id="2029681"/>
    <lineage>
        <taxon>Bacteria</taxon>
        <taxon>Pseudomonadati</taxon>
        <taxon>Pseudomonadota</taxon>
        <taxon>Gammaproteobacteria</taxon>
        <taxon>Enterobacterales</taxon>
        <taxon>Morganellaceae</taxon>
        <taxon>Photorhabdus</taxon>
    </lineage>
</organism>
<dbReference type="GO" id="GO:0031177">
    <property type="term" value="F:phosphopantetheine binding"/>
    <property type="evidence" value="ECO:0007669"/>
    <property type="project" value="TreeGrafter"/>
</dbReference>
<dbReference type="InterPro" id="IPR000873">
    <property type="entry name" value="AMP-dep_synth/lig_dom"/>
</dbReference>
<dbReference type="GO" id="GO:0003824">
    <property type="term" value="F:catalytic activity"/>
    <property type="evidence" value="ECO:0007669"/>
    <property type="project" value="InterPro"/>
</dbReference>
<dbReference type="GeneID" id="88807674"/>
<gene>
    <name evidence="2" type="ORF">CKY02_17760</name>
</gene>
<dbReference type="PROSITE" id="PS00455">
    <property type="entry name" value="AMP_BINDING"/>
    <property type="match status" value="1"/>
</dbReference>
<sequence>MEYSDNYWPLNYTQLRLAIANTVADDKSVFNVGEFVSFSDNISLARLKQAIITIHHFNDGFSLRYRIAEHNIFQEKGSTQVEVIPIKLSEPIVEPAAKADFAKRTTQPLAPEKGVTIRHYLYFNDVGCYFWGIIAHHIATDYWGIGQLIHDVLSCYEQPTFHPTSAPIFTYQAYLDEVKYKANVHYANNKEYWNNYLNQLPKLEDYARKRLFPSKAIKVSRPLTANNGGFTFNDKLMMILALCLQMTKRGCLSTSIINLPFSNRHDKGEYRYYRPAMNTLPLMVSLAPQATIKQILVAMQSQISLHSKHSRIDINDLNDLNDEAISRADQFTAAPYVNLLHELEHDLMKDNRAIRGCMTSGAVNNYGINIRFSPDGKSALVELDVGSRLYSHFAAHTLIDDYLRIYGTIAENINETVETYWGKYKEIEPTDNIISSLDNPENIVVNHPIKENIIGRIAQIFAVSPDKKSVIYGDQTEINAVHCLNYRELYRKLSTFSQLLLSCPLQNRRVAVLLPRGVDSLLSILSIHTAGLCFVPINMTFGQEEINNILSSLNISLLITARHYHEKVNGVNNTHILFIEDIETRPSEIFLGHDIKRPATQEDEAYIFFTSGTTGVPKAVPITFKGLYAYLAAMTEQYDIKQDDIILNFSTPVFDAYIEEVFGCFYQGATLAIANDNMIVELETLFSFCHTQSVTIVNFPTNYWHQIVFFLHSTIKELAPSIRMTIIGGDLAMDKAIHHWLEKVGCGISLINSYGPTECCVVASSHKIDDKFQPGNIIGKALANTTIVIREYGTNKIINGSSGEICIRGDSICIGYINDNQSTSRKFLQLNDGEIYYLTGDRGFYDAQGNLNFIGRLDKEHKIDGKRVDLDEMQKLITAAINIDDIHLAIKENETGYQYINIFIPDRSCSITRHEIVSFLRGCYPKLQVPFIVELSSSNNSVTISELNKEDNISQIKGEKREIFFTLWREVFGDSDGIVDEETNFFDAGGTSLKALLLINKIQQRFNCSIHLEDFYHAPRLGYLLQSVIQQGQIPVLIDKNNTCLTEQHDQYYWIIDTISNRSGAHNIPLYYHLTGEIDLKKLRYALLYIMQYFPALCQRVTIIDGQLSLTLSPVIEENLPFEYIDLTHATGINIEISFRKILNDMAFKPMALQDNPPVYFKLLKIAEHENYLLLNFHHAFCDGMSIAHVLQKLSSVYADNVPKIEASTETSINLINQRMSDETLNFWTEKLFNVLSVAGQNNDSSEAHLRVRGRRYSMPLSPQLIAALSSTQKKYSVTLEHIVIGAFLMTINSLLNKDEIIIGIPCANRVPPIPFDSVGSFATTLLLPYVTAEISLINVSRYVRDFLAEANIHSNISLAYLKQHLHHHHGMQLPEVTYYFSSQIGFETGLYLGETRCTKEKIKGLKPKGDIALELINLPTGIGLEWLYDDDIFSEDIISDMGLFLIDLLDCIGTQHDLMPGNMER</sequence>
<accession>A0A329WWR3</accession>
<dbReference type="SUPFAM" id="SSF56801">
    <property type="entry name" value="Acetyl-CoA synthetase-like"/>
    <property type="match status" value="1"/>
</dbReference>
<dbReference type="Gene3D" id="3.30.559.30">
    <property type="entry name" value="Nonribosomal peptide synthetase, condensation domain"/>
    <property type="match status" value="2"/>
</dbReference>
<dbReference type="InterPro" id="IPR042099">
    <property type="entry name" value="ANL_N_sf"/>
</dbReference>
<feature type="domain" description="Carrier" evidence="1">
    <location>
        <begin position="955"/>
        <end position="1032"/>
    </location>
</feature>
<evidence type="ECO:0000313" key="2">
    <source>
        <dbReference type="EMBL" id="RAX09041.1"/>
    </source>
</evidence>
<proteinExistence type="predicted"/>
<dbReference type="Proteomes" id="UP000250919">
    <property type="component" value="Unassembled WGS sequence"/>
</dbReference>
<dbReference type="InterPro" id="IPR020845">
    <property type="entry name" value="AMP-binding_CS"/>
</dbReference>
<dbReference type="EMBL" id="NSCM01000040">
    <property type="protein sequence ID" value="RAX09041.1"/>
    <property type="molecule type" value="Genomic_DNA"/>
</dbReference>
<dbReference type="PANTHER" id="PTHR45527:SF1">
    <property type="entry name" value="FATTY ACID SYNTHASE"/>
    <property type="match status" value="1"/>
</dbReference>
<protein>
    <recommendedName>
        <fullName evidence="1">Carrier domain-containing protein</fullName>
    </recommendedName>
</protein>
<evidence type="ECO:0000313" key="3">
    <source>
        <dbReference type="Proteomes" id="UP000250919"/>
    </source>
</evidence>
<dbReference type="InterPro" id="IPR023213">
    <property type="entry name" value="CAT-like_dom_sf"/>
</dbReference>
<dbReference type="Pfam" id="PF00501">
    <property type="entry name" value="AMP-binding"/>
    <property type="match status" value="1"/>
</dbReference>
<dbReference type="Gene3D" id="3.40.50.12780">
    <property type="entry name" value="N-terminal domain of ligase-like"/>
    <property type="match status" value="1"/>
</dbReference>
<dbReference type="GO" id="GO:0043041">
    <property type="term" value="P:amino acid activation for nonribosomal peptide biosynthetic process"/>
    <property type="evidence" value="ECO:0007669"/>
    <property type="project" value="TreeGrafter"/>
</dbReference>
<name>A0A329WWR3_9GAMM</name>
<dbReference type="SUPFAM" id="SSF52777">
    <property type="entry name" value="CoA-dependent acyltransferases"/>
    <property type="match status" value="4"/>
</dbReference>